<sequence length="80" mass="8382">MSDETPRPGDLLVRTGAIVFLVGAVATLATVAPLFLGAHPLPSAAYFICMLMAVGFVIAAAGVLRSVSEQRRRARQAASR</sequence>
<accession>A0ABV3JTY5</accession>
<gene>
    <name evidence="2" type="ORF">AB0L16_07640</name>
</gene>
<name>A0ABV3JTY5_STRON</name>
<keyword evidence="3" id="KW-1185">Reference proteome</keyword>
<dbReference type="RefSeq" id="WP_109282769.1">
    <property type="nucleotide sequence ID" value="NZ_JBFAUK010000004.1"/>
</dbReference>
<keyword evidence="1" id="KW-0812">Transmembrane</keyword>
<reference evidence="2 3" key="1">
    <citation type="submission" date="2024-06" db="EMBL/GenBank/DDBJ databases">
        <title>The Natural Products Discovery Center: Release of the First 8490 Sequenced Strains for Exploring Actinobacteria Biosynthetic Diversity.</title>
        <authorList>
            <person name="Kalkreuter E."/>
            <person name="Kautsar S.A."/>
            <person name="Yang D."/>
            <person name="Bader C.D."/>
            <person name="Teijaro C.N."/>
            <person name="Fluegel L."/>
            <person name="Davis C.M."/>
            <person name="Simpson J.R."/>
            <person name="Lauterbach L."/>
            <person name="Steele A.D."/>
            <person name="Gui C."/>
            <person name="Meng S."/>
            <person name="Li G."/>
            <person name="Viehrig K."/>
            <person name="Ye F."/>
            <person name="Su P."/>
            <person name="Kiefer A.F."/>
            <person name="Nichols A."/>
            <person name="Cepeda A.J."/>
            <person name="Yan W."/>
            <person name="Fan B."/>
            <person name="Jiang Y."/>
            <person name="Adhikari A."/>
            <person name="Zheng C.-J."/>
            <person name="Schuster L."/>
            <person name="Cowan T.M."/>
            <person name="Smanski M.J."/>
            <person name="Chevrette M.G."/>
            <person name="De Carvalho L.P.S."/>
            <person name="Shen B."/>
        </authorList>
    </citation>
    <scope>NUCLEOTIDE SEQUENCE [LARGE SCALE GENOMIC DNA]</scope>
    <source>
        <strain evidence="2 3">NPDC052347</strain>
    </source>
</reference>
<dbReference type="Proteomes" id="UP001552594">
    <property type="component" value="Unassembled WGS sequence"/>
</dbReference>
<feature type="transmembrane region" description="Helical" evidence="1">
    <location>
        <begin position="12"/>
        <end position="38"/>
    </location>
</feature>
<keyword evidence="1" id="KW-1133">Transmembrane helix</keyword>
<evidence type="ECO:0008006" key="4">
    <source>
        <dbReference type="Google" id="ProtNLM"/>
    </source>
</evidence>
<organism evidence="2 3">
    <name type="scientific">Streptomyces orinoci</name>
    <name type="common">Streptoverticillium orinoci</name>
    <dbReference type="NCBI Taxonomy" id="67339"/>
    <lineage>
        <taxon>Bacteria</taxon>
        <taxon>Bacillati</taxon>
        <taxon>Actinomycetota</taxon>
        <taxon>Actinomycetes</taxon>
        <taxon>Kitasatosporales</taxon>
        <taxon>Streptomycetaceae</taxon>
        <taxon>Streptomyces</taxon>
    </lineage>
</organism>
<protein>
    <recommendedName>
        <fullName evidence="4">Integral membrane protein</fullName>
    </recommendedName>
</protein>
<keyword evidence="1" id="KW-0472">Membrane</keyword>
<evidence type="ECO:0000256" key="1">
    <source>
        <dbReference type="SAM" id="Phobius"/>
    </source>
</evidence>
<evidence type="ECO:0000313" key="2">
    <source>
        <dbReference type="EMBL" id="MEV5506336.1"/>
    </source>
</evidence>
<dbReference type="EMBL" id="JBFAUK010000004">
    <property type="protein sequence ID" value="MEV5506336.1"/>
    <property type="molecule type" value="Genomic_DNA"/>
</dbReference>
<evidence type="ECO:0000313" key="3">
    <source>
        <dbReference type="Proteomes" id="UP001552594"/>
    </source>
</evidence>
<feature type="transmembrane region" description="Helical" evidence="1">
    <location>
        <begin position="44"/>
        <end position="64"/>
    </location>
</feature>
<comment type="caution">
    <text evidence="2">The sequence shown here is derived from an EMBL/GenBank/DDBJ whole genome shotgun (WGS) entry which is preliminary data.</text>
</comment>
<proteinExistence type="predicted"/>